<gene>
    <name evidence="1" type="ORF">N7460_008143</name>
</gene>
<evidence type="ECO:0000313" key="2">
    <source>
        <dbReference type="Proteomes" id="UP001219568"/>
    </source>
</evidence>
<evidence type="ECO:0000313" key="1">
    <source>
        <dbReference type="EMBL" id="KAJ6038372.1"/>
    </source>
</evidence>
<dbReference type="AlphaFoldDB" id="A0AAD6N8A3"/>
<reference evidence="1" key="2">
    <citation type="submission" date="2023-01" db="EMBL/GenBank/DDBJ databases">
        <authorList>
            <person name="Petersen C."/>
        </authorList>
    </citation>
    <scope>NUCLEOTIDE SEQUENCE</scope>
    <source>
        <strain evidence="1">IBT 15450</strain>
    </source>
</reference>
<sequence length="93" mass="10399">MSLSDSQGTARKFFVENVQVFNESGSTEFQNVIIHNGIISNNQENADETINGEAYGITTALDMAMWSADQMNSLRWKPVYPTTEALDNRHSGR</sequence>
<name>A0AAD6N8A3_PENCN</name>
<comment type="caution">
    <text evidence="1">The sequence shown here is derived from an EMBL/GenBank/DDBJ whole genome shotgun (WGS) entry which is preliminary data.</text>
</comment>
<organism evidence="1 2">
    <name type="scientific">Penicillium canescens</name>
    <dbReference type="NCBI Taxonomy" id="5083"/>
    <lineage>
        <taxon>Eukaryota</taxon>
        <taxon>Fungi</taxon>
        <taxon>Dikarya</taxon>
        <taxon>Ascomycota</taxon>
        <taxon>Pezizomycotina</taxon>
        <taxon>Eurotiomycetes</taxon>
        <taxon>Eurotiomycetidae</taxon>
        <taxon>Eurotiales</taxon>
        <taxon>Aspergillaceae</taxon>
        <taxon>Penicillium</taxon>
    </lineage>
</organism>
<reference evidence="1" key="1">
    <citation type="journal article" date="2023" name="IMA Fungus">
        <title>Comparative genomic study of the Penicillium genus elucidates a diverse pangenome and 15 lateral gene transfer events.</title>
        <authorList>
            <person name="Petersen C."/>
            <person name="Sorensen T."/>
            <person name="Nielsen M.R."/>
            <person name="Sondergaard T.E."/>
            <person name="Sorensen J.L."/>
            <person name="Fitzpatrick D.A."/>
            <person name="Frisvad J.C."/>
            <person name="Nielsen K.L."/>
        </authorList>
    </citation>
    <scope>NUCLEOTIDE SEQUENCE</scope>
    <source>
        <strain evidence="1">IBT 15450</strain>
    </source>
</reference>
<dbReference type="Proteomes" id="UP001219568">
    <property type="component" value="Unassembled WGS sequence"/>
</dbReference>
<protein>
    <submittedName>
        <fullName evidence="1">Amidohydrolase</fullName>
    </submittedName>
</protein>
<proteinExistence type="predicted"/>
<keyword evidence="2" id="KW-1185">Reference proteome</keyword>
<accession>A0AAD6N8A3</accession>
<dbReference type="EMBL" id="JAQJZL010000009">
    <property type="protein sequence ID" value="KAJ6038372.1"/>
    <property type="molecule type" value="Genomic_DNA"/>
</dbReference>